<dbReference type="Gene3D" id="3.40.190.10">
    <property type="entry name" value="Periplasmic binding protein-like II"/>
    <property type="match status" value="1"/>
</dbReference>
<dbReference type="InterPro" id="IPR006059">
    <property type="entry name" value="SBP"/>
</dbReference>
<evidence type="ECO:0000256" key="1">
    <source>
        <dbReference type="SAM" id="MobiDB-lite"/>
    </source>
</evidence>
<dbReference type="Pfam" id="PF01547">
    <property type="entry name" value="SBP_bac_1"/>
    <property type="match status" value="1"/>
</dbReference>
<name>A0A6J4H0I8_9CHLR</name>
<proteinExistence type="predicted"/>
<evidence type="ECO:0008006" key="3">
    <source>
        <dbReference type="Google" id="ProtNLM"/>
    </source>
</evidence>
<evidence type="ECO:0000313" key="2">
    <source>
        <dbReference type="EMBL" id="CAA9210896.1"/>
    </source>
</evidence>
<dbReference type="PANTHER" id="PTHR43649:SF30">
    <property type="entry name" value="ABC TRANSPORTER SUBSTRATE-BINDING PROTEIN"/>
    <property type="match status" value="1"/>
</dbReference>
<feature type="region of interest" description="Disordered" evidence="1">
    <location>
        <begin position="1"/>
        <end position="21"/>
    </location>
</feature>
<dbReference type="EMBL" id="CADCTC010000002">
    <property type="protein sequence ID" value="CAA9210896.1"/>
    <property type="molecule type" value="Genomic_DNA"/>
</dbReference>
<reference evidence="2" key="1">
    <citation type="submission" date="2020-02" db="EMBL/GenBank/DDBJ databases">
        <authorList>
            <person name="Meier V. D."/>
        </authorList>
    </citation>
    <scope>NUCLEOTIDE SEQUENCE</scope>
    <source>
        <strain evidence="2">AVDCRST_MAG77</strain>
    </source>
</reference>
<accession>A0A6J4H0I8</accession>
<sequence length="459" mass="49656">MTTLPLPLTPPRNAGRGQTRRAAHARLTAAAAVPLFAAACAGGSGGLAGAGDQAKPAALKAGSTLLFWNDQGGGMTAVMQDWAKRFQQKTGVNVDVTAGIPDARDKITAALTAGTPPDVYRYLQETFPIVAAVERNMLLKIDSYVKRDKYDLADFRKDAVELYRWKGNLHALPRAYGLQCLFYAADLFAREGVPPIPGDWNDKTWTFQKFTEASQRLARTGERHALYVPRASRLWASFVYSNGGALVKKNADGLATGIALHETPAVEALQLMQDLIYKHNVAPTPPEERQLGDALALAQGGKLAMQITNPGGNARWRSTGMAYDAGVFPIGAAARRGVGGGGTGWSISGPSKQPEEAWALLSFITSKEAQLDELAEGSTTPVRISISTSQQYLTPLPKNARVFADGQDYVVRDPVHARWPDLERDINKLFDEQLWTGQVPAAQVARQIRDLADPILKQA</sequence>
<dbReference type="InterPro" id="IPR050490">
    <property type="entry name" value="Bact_solute-bd_prot1"/>
</dbReference>
<gene>
    <name evidence="2" type="ORF">AVDCRST_MAG77-260</name>
</gene>
<dbReference type="PANTHER" id="PTHR43649">
    <property type="entry name" value="ARABINOSE-BINDING PROTEIN-RELATED"/>
    <property type="match status" value="1"/>
</dbReference>
<dbReference type="AlphaFoldDB" id="A0A6J4H0I8"/>
<protein>
    <recommendedName>
        <fullName evidence="3">ABC transporter, substrate-binding protein (Cluster 1, maltose/g3p/polyamine/iron)</fullName>
    </recommendedName>
</protein>
<dbReference type="SUPFAM" id="SSF53850">
    <property type="entry name" value="Periplasmic binding protein-like II"/>
    <property type="match status" value="1"/>
</dbReference>
<organism evidence="2">
    <name type="scientific">uncultured Chloroflexota bacterium</name>
    <dbReference type="NCBI Taxonomy" id="166587"/>
    <lineage>
        <taxon>Bacteria</taxon>
        <taxon>Bacillati</taxon>
        <taxon>Chloroflexota</taxon>
        <taxon>environmental samples</taxon>
    </lineage>
</organism>